<keyword evidence="8 22" id="KW-1133">Transmembrane helix</keyword>
<dbReference type="PANTHER" id="PTHR11819">
    <property type="entry name" value="SOLUTE CARRIER FAMILY 5"/>
    <property type="match status" value="1"/>
</dbReference>
<evidence type="ECO:0000256" key="10">
    <source>
        <dbReference type="ARBA" id="ARBA00023065"/>
    </source>
</evidence>
<feature type="transmembrane region" description="Helical" evidence="22">
    <location>
        <begin position="531"/>
        <end position="553"/>
    </location>
</feature>
<evidence type="ECO:0000256" key="13">
    <source>
        <dbReference type="ARBA" id="ARBA00023180"/>
    </source>
</evidence>
<keyword evidence="14" id="KW-0739">Sodium transport</keyword>
<dbReference type="PANTHER" id="PTHR11819:SF110">
    <property type="entry name" value="GENE 5134-RELATED"/>
    <property type="match status" value="1"/>
</dbReference>
<dbReference type="Proteomes" id="UP000504623">
    <property type="component" value="Unplaced"/>
</dbReference>
<evidence type="ECO:0000256" key="18">
    <source>
        <dbReference type="ARBA" id="ARBA00072719"/>
    </source>
</evidence>
<evidence type="ECO:0000256" key="22">
    <source>
        <dbReference type="SAM" id="Phobius"/>
    </source>
</evidence>
<dbReference type="GO" id="GO:0016324">
    <property type="term" value="C:apical plasma membrane"/>
    <property type="evidence" value="ECO:0007669"/>
    <property type="project" value="UniProtKB-SubCell"/>
</dbReference>
<keyword evidence="13" id="KW-0325">Glycoprotein</keyword>
<feature type="transmembrane region" description="Helical" evidence="22">
    <location>
        <begin position="427"/>
        <end position="448"/>
    </location>
</feature>
<evidence type="ECO:0000313" key="23">
    <source>
        <dbReference type="Proteomes" id="UP000504623"/>
    </source>
</evidence>
<evidence type="ECO:0000256" key="11">
    <source>
        <dbReference type="ARBA" id="ARBA00023136"/>
    </source>
</evidence>
<dbReference type="GO" id="GO:0005412">
    <property type="term" value="F:D-glucose:sodium symporter activity"/>
    <property type="evidence" value="ECO:0007669"/>
    <property type="project" value="TreeGrafter"/>
</dbReference>
<feature type="transmembrane region" description="Helical" evidence="22">
    <location>
        <begin position="210"/>
        <end position="228"/>
    </location>
</feature>
<dbReference type="GO" id="GO:0046872">
    <property type="term" value="F:metal ion binding"/>
    <property type="evidence" value="ECO:0007669"/>
    <property type="project" value="UniProtKB-KW"/>
</dbReference>
<evidence type="ECO:0000256" key="1">
    <source>
        <dbReference type="ARBA" id="ARBA00004424"/>
    </source>
</evidence>
<evidence type="ECO:0000256" key="4">
    <source>
        <dbReference type="ARBA" id="ARBA00022475"/>
    </source>
</evidence>
<keyword evidence="6" id="KW-0479">Metal-binding</keyword>
<sequence length="669" mass="74212">MPFLGAEHISLNYPWHGIVSNWSIKSSNKGSSDTVVIVFYFLAVVSVGLWAMLSSNRATVDDFFLAGRKLIWWPMGASLYASNIGSSYILGLAGVGASSGIAIGAFEWNTVFLLMVLGWIFVPIYIKAEVMTVPEYLRKRFGGCRIQIFLSLLTLFLYVFNKISVDVFSGAMFMRLVMGLDVYLAILILLTFCGIYTITGGFTAVIYTDTLHAVVMLLGSMVLMVFAFKEVGGYQGLWVNYMNAIPSIVSEGNWTAKPECYTPRPDSFHIFRHPIHGDLPWPGIVFGLSILSLCSWCTNQMIVQRCLAAKNLTHVKAGCILCGYLKLLPMFSIVMPGMISRVLFPDKVACAVPSECLKHCGTRISCSNIAYPVLVMELIPVGLRGFIMSALWASLMSSLTSVFNGASALFTLDIYTRLRPVATEKELMITGRFFIILLLAISMAWIPVGLTLQGGHLFEYILSMTTYLAPPVAAVFLLAVFCKRVNEQGAFWGLTGGLLIGLTRMVVEFVYGPYNCEQSSRCPALICGIHFLYFTIILFLLSVLIILGISFATDPIPDKHLHRLCWSLRNSQEERVDLDKETRRKSVSQPTTQPVSDVQIQDRSYLWKTWDLFCGLELKPDPKLAPGESLGLERTGPVDMLETPLGKKLLKASGLLLLVLLVLGHILFF</sequence>
<evidence type="ECO:0000256" key="6">
    <source>
        <dbReference type="ARBA" id="ARBA00022723"/>
    </source>
</evidence>
<keyword evidence="3" id="KW-0813">Transport</keyword>
<reference evidence="24" key="1">
    <citation type="submission" date="2025-08" db="UniProtKB">
        <authorList>
            <consortium name="RefSeq"/>
        </authorList>
    </citation>
    <scope>IDENTIFICATION</scope>
    <source>
        <tissue evidence="24">Spleen</tissue>
    </source>
</reference>
<evidence type="ECO:0000256" key="16">
    <source>
        <dbReference type="ARBA" id="ARBA00059702"/>
    </source>
</evidence>
<evidence type="ECO:0000256" key="9">
    <source>
        <dbReference type="ARBA" id="ARBA00023053"/>
    </source>
</evidence>
<dbReference type="GeneID" id="102827370"/>
<feature type="transmembrane region" description="Helical" evidence="22">
    <location>
        <begin position="489"/>
        <end position="511"/>
    </location>
</feature>
<feature type="transmembrane region" description="Helical" evidence="22">
    <location>
        <begin position="319"/>
        <end position="339"/>
    </location>
</feature>
<dbReference type="NCBIfam" id="TIGR00813">
    <property type="entry name" value="sss"/>
    <property type="match status" value="1"/>
</dbReference>
<feature type="transmembrane region" description="Helical" evidence="22">
    <location>
        <begin position="390"/>
        <end position="415"/>
    </location>
</feature>
<keyword evidence="10" id="KW-0406">Ion transport</keyword>
<feature type="transmembrane region" description="Helical" evidence="22">
    <location>
        <begin position="279"/>
        <end position="298"/>
    </location>
</feature>
<dbReference type="OrthoDB" id="6132759at2759"/>
<evidence type="ECO:0000256" key="8">
    <source>
        <dbReference type="ARBA" id="ARBA00022989"/>
    </source>
</evidence>
<evidence type="ECO:0000256" key="2">
    <source>
        <dbReference type="ARBA" id="ARBA00006434"/>
    </source>
</evidence>
<dbReference type="RefSeq" id="XP_006875008.1">
    <property type="nucleotide sequence ID" value="XM_006874946.1"/>
</dbReference>
<feature type="transmembrane region" description="Helical" evidence="22">
    <location>
        <begin position="172"/>
        <end position="198"/>
    </location>
</feature>
<feature type="transmembrane region" description="Helical" evidence="22">
    <location>
        <begin position="88"/>
        <end position="106"/>
    </location>
</feature>
<comment type="subunit">
    <text evidence="17">Forms a heterodimer (via TM13) with PDZK1IP1 (via N-terminal transmembrane helix); this interaction enhances SLC5A2 transporter activity.</text>
</comment>
<dbReference type="GO" id="GO:1904659">
    <property type="term" value="P:D-glucose transmembrane transport"/>
    <property type="evidence" value="ECO:0007669"/>
    <property type="project" value="UniProtKB-ARBA"/>
</dbReference>
<evidence type="ECO:0000256" key="21">
    <source>
        <dbReference type="RuleBase" id="RU362091"/>
    </source>
</evidence>
<feature type="transmembrane region" description="Helical" evidence="22">
    <location>
        <begin position="142"/>
        <end position="160"/>
    </location>
</feature>
<comment type="similarity">
    <text evidence="2 21">Belongs to the sodium:solute symporter (SSF) (TC 2.A.21) family.</text>
</comment>
<evidence type="ECO:0000256" key="14">
    <source>
        <dbReference type="ARBA" id="ARBA00023201"/>
    </source>
</evidence>
<proteinExistence type="inferred from homology"/>
<keyword evidence="7" id="KW-0769">Symport</keyword>
<evidence type="ECO:0000313" key="24">
    <source>
        <dbReference type="RefSeq" id="XP_006875008.1"/>
    </source>
</evidence>
<feature type="transmembrane region" description="Helical" evidence="22">
    <location>
        <begin position="112"/>
        <end position="130"/>
    </location>
</feature>
<dbReference type="InterPro" id="IPR001734">
    <property type="entry name" value="Na/solute_symporter"/>
</dbReference>
<keyword evidence="12" id="KW-1015">Disulfide bond</keyword>
<dbReference type="AlphaFoldDB" id="A0A9B0U603"/>
<evidence type="ECO:0000256" key="19">
    <source>
        <dbReference type="ARBA" id="ARBA00078596"/>
    </source>
</evidence>
<dbReference type="PROSITE" id="PS50283">
    <property type="entry name" value="NA_SOLUT_SYMP_3"/>
    <property type="match status" value="1"/>
</dbReference>
<gene>
    <name evidence="24" type="primary">LOC102827370</name>
</gene>
<dbReference type="InterPro" id="IPR038377">
    <property type="entry name" value="Na/Glc_symporter_sf"/>
</dbReference>
<name>A0A9B0U603_CHRAS</name>
<feature type="transmembrane region" description="Helical" evidence="22">
    <location>
        <begin position="649"/>
        <end position="668"/>
    </location>
</feature>
<evidence type="ECO:0000256" key="12">
    <source>
        <dbReference type="ARBA" id="ARBA00023157"/>
    </source>
</evidence>
<comment type="catalytic activity">
    <reaction evidence="15">
        <text>D-glucose(out) + Na(+)(out) = D-glucose(in) + Na(+)(in)</text>
        <dbReference type="Rhea" id="RHEA:70571"/>
        <dbReference type="ChEBI" id="CHEBI:4167"/>
        <dbReference type="ChEBI" id="CHEBI:29101"/>
    </reaction>
    <physiologicalReaction direction="left-to-right" evidence="15">
        <dbReference type="Rhea" id="RHEA:70572"/>
    </physiologicalReaction>
</comment>
<accession>A0A9B0U603</accession>
<comment type="subcellular location">
    <subcellularLocation>
        <location evidence="1">Apical cell membrane</location>
        <topology evidence="1">Multi-pass membrane protein</topology>
    </subcellularLocation>
</comment>
<comment type="function">
    <text evidence="16">Electrogenic Na(+)-coupled sugar symporter that actively transports D-glucose at the plasma membrane, with a Na(+) to sugar coupling ratio of 1:1. Transporter activity is driven by a transmembrane Na(+) electrochemical gradient set by the Na(+)/K(+) pump. Unlike SLC5A1/SGLT1, requires the auxiliary protein PDZK1IP1/MAP17 for full transporter activity. Has a primary role in D-glucose reabsorption from glomerular filtrate across the brush border of the early proximal tubules of the kidney.</text>
</comment>
<evidence type="ECO:0000256" key="15">
    <source>
        <dbReference type="ARBA" id="ARBA00050129"/>
    </source>
</evidence>
<evidence type="ECO:0000256" key="7">
    <source>
        <dbReference type="ARBA" id="ARBA00022847"/>
    </source>
</evidence>
<feature type="transmembrane region" description="Helical" evidence="22">
    <location>
        <begin position="460"/>
        <end position="482"/>
    </location>
</feature>
<keyword evidence="23" id="KW-1185">Reference proteome</keyword>
<dbReference type="FunFam" id="1.20.1730.10:FF:000010">
    <property type="entry name" value="Solute carrier family 5 member 2"/>
    <property type="match status" value="1"/>
</dbReference>
<evidence type="ECO:0000256" key="17">
    <source>
        <dbReference type="ARBA" id="ARBA00063331"/>
    </source>
</evidence>
<evidence type="ECO:0000256" key="20">
    <source>
        <dbReference type="ARBA" id="ARBA00081561"/>
    </source>
</evidence>
<evidence type="ECO:0000256" key="5">
    <source>
        <dbReference type="ARBA" id="ARBA00022692"/>
    </source>
</evidence>
<organism evidence="23 24">
    <name type="scientific">Chrysochloris asiatica</name>
    <name type="common">Cape golden mole</name>
    <dbReference type="NCBI Taxonomy" id="185453"/>
    <lineage>
        <taxon>Eukaryota</taxon>
        <taxon>Metazoa</taxon>
        <taxon>Chordata</taxon>
        <taxon>Craniata</taxon>
        <taxon>Vertebrata</taxon>
        <taxon>Euteleostomi</taxon>
        <taxon>Mammalia</taxon>
        <taxon>Eutheria</taxon>
        <taxon>Afrotheria</taxon>
        <taxon>Chrysochloridae</taxon>
        <taxon>Chrysochlorinae</taxon>
        <taxon>Chrysochloris</taxon>
    </lineage>
</organism>
<dbReference type="Gene3D" id="1.20.1730.10">
    <property type="entry name" value="Sodium/glucose cotransporter"/>
    <property type="match status" value="1"/>
</dbReference>
<dbReference type="Pfam" id="PF00474">
    <property type="entry name" value="SSF"/>
    <property type="match status" value="1"/>
</dbReference>
<keyword evidence="4" id="KW-1003">Cell membrane</keyword>
<keyword evidence="5 22" id="KW-0812">Transmembrane</keyword>
<evidence type="ECO:0000256" key="3">
    <source>
        <dbReference type="ARBA" id="ARBA00022448"/>
    </source>
</evidence>
<feature type="transmembrane region" description="Helical" evidence="22">
    <location>
        <begin position="35"/>
        <end position="53"/>
    </location>
</feature>
<keyword evidence="9" id="KW-0915">Sodium</keyword>
<protein>
    <recommendedName>
        <fullName evidence="18">Sodium/glucose cotransporter 2</fullName>
    </recommendedName>
    <alternativeName>
        <fullName evidence="20">Low affinity sodium-glucose cotransporter</fullName>
    </alternativeName>
    <alternativeName>
        <fullName evidence="19">Solute carrier family 5 member 2</fullName>
    </alternativeName>
</protein>
<keyword evidence="11 22" id="KW-0472">Membrane</keyword>